<protein>
    <recommendedName>
        <fullName evidence="2">phenylalanine--tRNA ligase</fullName>
        <ecNumber evidence="2">6.1.1.20</ecNumber>
    </recommendedName>
    <alternativeName>
        <fullName evidence="9">Phenylalanyl-tRNA synthetase</fullName>
    </alternativeName>
</protein>
<keyword evidence="8" id="KW-0030">Aminoacyl-tRNA synthetase</keyword>
<evidence type="ECO:0000256" key="3">
    <source>
        <dbReference type="ARBA" id="ARBA00022598"/>
    </source>
</evidence>
<dbReference type="GO" id="GO:0006432">
    <property type="term" value="P:phenylalanyl-tRNA aminoacylation"/>
    <property type="evidence" value="ECO:0007669"/>
    <property type="project" value="TreeGrafter"/>
</dbReference>
<name>A0A1F6EE48_9BACT</name>
<evidence type="ECO:0000313" key="15">
    <source>
        <dbReference type="Proteomes" id="UP000178392"/>
    </source>
</evidence>
<evidence type="ECO:0000256" key="10">
    <source>
        <dbReference type="ARBA" id="ARBA00049255"/>
    </source>
</evidence>
<dbReference type="PANTHER" id="PTHR11538">
    <property type="entry name" value="PHENYLALANYL-TRNA SYNTHETASE"/>
    <property type="match status" value="1"/>
</dbReference>
<keyword evidence="6" id="KW-0648">Protein biosynthesis</keyword>
<dbReference type="SUPFAM" id="SSF55681">
    <property type="entry name" value="Class II aaRS and biotin synthetases"/>
    <property type="match status" value="1"/>
</dbReference>
<evidence type="ECO:0000313" key="14">
    <source>
        <dbReference type="EMBL" id="OGG71949.1"/>
    </source>
</evidence>
<comment type="function">
    <text evidence="11">Is responsible for the charging of tRNA(Phe) with phenylalanine in mitochondrial translation.</text>
</comment>
<evidence type="ECO:0000256" key="1">
    <source>
        <dbReference type="ARBA" id="ARBA00008226"/>
    </source>
</evidence>
<comment type="similarity">
    <text evidence="1">Belongs to the class-II aminoacyl-tRNA synthetase family.</text>
</comment>
<dbReference type="EC" id="6.1.1.20" evidence="2"/>
<dbReference type="GO" id="GO:0004826">
    <property type="term" value="F:phenylalanine-tRNA ligase activity"/>
    <property type="evidence" value="ECO:0007669"/>
    <property type="project" value="UniProtKB-EC"/>
</dbReference>
<evidence type="ECO:0000256" key="2">
    <source>
        <dbReference type="ARBA" id="ARBA00012814"/>
    </source>
</evidence>
<dbReference type="InterPro" id="IPR036690">
    <property type="entry name" value="Fdx_antiC-bd_sf"/>
</dbReference>
<dbReference type="FunFam" id="3.30.70.380:FF:000003">
    <property type="entry name" value="Phenylalanine--tRNA ligase chloroplastic/mitochondrial"/>
    <property type="match status" value="1"/>
</dbReference>
<sequence>MDIKISRAEEGELRQEVGRRSDFEAGRIKRYLAMPDLSRTPGSPIHELVKRILAIPNFKDFDVIDVPEIMAMDIVFDLFDFPADHPARSRSDSYFIDDTHVLRTHTTVMWYYWLREKSVQKKITAGEAVGALSYGKVYRKDEIDARHMNVFHQIDGWYLARKEEKVIGIEDLKKVLADIAKAAFGPEVRCRFNKDVFPYTDPSLEMEVDKDGNGTWVEVLGAGVVKGRVLDNLGIDSSKWNGWAFGFGLERLAIISMQLPDIRLLWSDDERVKKQLVLGQAYKEVSKYPPVVRDISFIVAKGFVPNNYFDLVREIAGDLVEEVKLTDTYENAEKIGAGKASYAYRITYRSVERTLTSDEVNALHAKLEAATVKNCEATIR</sequence>
<dbReference type="GO" id="GO:0005737">
    <property type="term" value="C:cytoplasm"/>
    <property type="evidence" value="ECO:0007669"/>
    <property type="project" value="TreeGrafter"/>
</dbReference>
<keyword evidence="4" id="KW-0547">Nucleotide-binding</keyword>
<comment type="caution">
    <text evidence="14">The sequence shown here is derived from an EMBL/GenBank/DDBJ whole genome shotgun (WGS) entry which is preliminary data.</text>
</comment>
<comment type="catalytic activity">
    <reaction evidence="10">
        <text>tRNA(Phe) + L-phenylalanine + ATP = L-phenylalanyl-tRNA(Phe) + AMP + diphosphate + H(+)</text>
        <dbReference type="Rhea" id="RHEA:19413"/>
        <dbReference type="Rhea" id="RHEA-COMP:9668"/>
        <dbReference type="Rhea" id="RHEA-COMP:9699"/>
        <dbReference type="ChEBI" id="CHEBI:15378"/>
        <dbReference type="ChEBI" id="CHEBI:30616"/>
        <dbReference type="ChEBI" id="CHEBI:33019"/>
        <dbReference type="ChEBI" id="CHEBI:58095"/>
        <dbReference type="ChEBI" id="CHEBI:78442"/>
        <dbReference type="ChEBI" id="CHEBI:78531"/>
        <dbReference type="ChEBI" id="CHEBI:456215"/>
        <dbReference type="EC" id="6.1.1.20"/>
    </reaction>
</comment>
<dbReference type="InterPro" id="IPR002319">
    <property type="entry name" value="Phenylalanyl-tRNA_Synthase"/>
</dbReference>
<evidence type="ECO:0000256" key="6">
    <source>
        <dbReference type="ARBA" id="ARBA00022917"/>
    </source>
</evidence>
<evidence type="ECO:0000256" key="7">
    <source>
        <dbReference type="ARBA" id="ARBA00022946"/>
    </source>
</evidence>
<dbReference type="PANTHER" id="PTHR11538:SF41">
    <property type="entry name" value="PHENYLALANINE--TRNA LIGASE, MITOCHONDRIAL"/>
    <property type="match status" value="1"/>
</dbReference>
<keyword evidence="7" id="KW-0809">Transit peptide</keyword>
<keyword evidence="3" id="KW-0436">Ligase</keyword>
<dbReference type="GO" id="GO:0000049">
    <property type="term" value="F:tRNA binding"/>
    <property type="evidence" value="ECO:0007669"/>
    <property type="project" value="InterPro"/>
</dbReference>
<dbReference type="Gene3D" id="3.30.70.380">
    <property type="entry name" value="Ferrodoxin-fold anticodon-binding domain"/>
    <property type="match status" value="1"/>
</dbReference>
<dbReference type="InterPro" id="IPR045864">
    <property type="entry name" value="aa-tRNA-synth_II/BPL/LPL"/>
</dbReference>
<dbReference type="Proteomes" id="UP000178392">
    <property type="component" value="Unassembled WGS sequence"/>
</dbReference>
<evidence type="ECO:0000259" key="12">
    <source>
        <dbReference type="PROSITE" id="PS50862"/>
    </source>
</evidence>
<evidence type="ECO:0000256" key="9">
    <source>
        <dbReference type="ARBA" id="ARBA00031194"/>
    </source>
</evidence>
<proteinExistence type="inferred from homology"/>
<dbReference type="GO" id="GO:0005524">
    <property type="term" value="F:ATP binding"/>
    <property type="evidence" value="ECO:0007669"/>
    <property type="project" value="UniProtKB-KW"/>
</dbReference>
<accession>A0A1F6EE48</accession>
<reference evidence="14 15" key="1">
    <citation type="journal article" date="2016" name="Nat. Commun.">
        <title>Thousands of microbial genomes shed light on interconnected biogeochemical processes in an aquifer system.</title>
        <authorList>
            <person name="Anantharaman K."/>
            <person name="Brown C.T."/>
            <person name="Hug L.A."/>
            <person name="Sharon I."/>
            <person name="Castelle C.J."/>
            <person name="Probst A.J."/>
            <person name="Thomas B.C."/>
            <person name="Singh A."/>
            <person name="Wilkins M.J."/>
            <person name="Karaoz U."/>
            <person name="Brodie E.L."/>
            <person name="Williams K.H."/>
            <person name="Hubbard S.S."/>
            <person name="Banfield J.F."/>
        </authorList>
    </citation>
    <scope>NUCLEOTIDE SEQUENCE [LARGE SCALE GENOMIC DNA]</scope>
</reference>
<dbReference type="Gene3D" id="3.30.930.10">
    <property type="entry name" value="Bira Bifunctional Protein, Domain 2"/>
    <property type="match status" value="1"/>
</dbReference>
<organism evidence="14 15">
    <name type="scientific">Candidatus Kaiserbacteria bacterium RIFCSPHIGHO2_12_FULL_56_13</name>
    <dbReference type="NCBI Taxonomy" id="1798505"/>
    <lineage>
        <taxon>Bacteria</taxon>
        <taxon>Candidatus Kaiseribacteriota</taxon>
    </lineage>
</organism>
<evidence type="ECO:0000256" key="5">
    <source>
        <dbReference type="ARBA" id="ARBA00022840"/>
    </source>
</evidence>
<feature type="domain" description="FDX-ACB" evidence="13">
    <location>
        <begin position="286"/>
        <end position="380"/>
    </location>
</feature>
<keyword evidence="5" id="KW-0067">ATP-binding</keyword>
<dbReference type="Pfam" id="PF03147">
    <property type="entry name" value="FDX-ACB"/>
    <property type="match status" value="1"/>
</dbReference>
<dbReference type="InterPro" id="IPR005121">
    <property type="entry name" value="Fdx_antiC-bd"/>
</dbReference>
<feature type="domain" description="Aminoacyl-transfer RNA synthetases class-II family profile" evidence="12">
    <location>
        <begin position="134"/>
        <end position="290"/>
    </location>
</feature>
<dbReference type="Pfam" id="PF01409">
    <property type="entry name" value="tRNA-synt_2d"/>
    <property type="match status" value="1"/>
</dbReference>
<dbReference type="InterPro" id="IPR006195">
    <property type="entry name" value="aa-tRNA-synth_II"/>
</dbReference>
<dbReference type="PROSITE" id="PS50862">
    <property type="entry name" value="AA_TRNA_LIGASE_II"/>
    <property type="match status" value="1"/>
</dbReference>
<dbReference type="SMART" id="SM00896">
    <property type="entry name" value="FDX-ACB"/>
    <property type="match status" value="1"/>
</dbReference>
<gene>
    <name evidence="14" type="ORF">A3E65_01165</name>
</gene>
<dbReference type="AlphaFoldDB" id="A0A1F6EE48"/>
<evidence type="ECO:0000256" key="8">
    <source>
        <dbReference type="ARBA" id="ARBA00023146"/>
    </source>
</evidence>
<evidence type="ECO:0000259" key="13">
    <source>
        <dbReference type="PROSITE" id="PS51447"/>
    </source>
</evidence>
<dbReference type="PROSITE" id="PS51447">
    <property type="entry name" value="FDX_ACB"/>
    <property type="match status" value="1"/>
</dbReference>
<evidence type="ECO:0000256" key="4">
    <source>
        <dbReference type="ARBA" id="ARBA00022741"/>
    </source>
</evidence>
<evidence type="ECO:0000256" key="11">
    <source>
        <dbReference type="ARBA" id="ARBA00057761"/>
    </source>
</evidence>
<dbReference type="SUPFAM" id="SSF54991">
    <property type="entry name" value="Anticodon-binding domain of PheRS"/>
    <property type="match status" value="1"/>
</dbReference>
<dbReference type="EMBL" id="MFLS01000028">
    <property type="protein sequence ID" value="OGG71949.1"/>
    <property type="molecule type" value="Genomic_DNA"/>
</dbReference>